<dbReference type="OrthoDB" id="3249150at2759"/>
<sequence length="123" mass="14021">MPAPVQTYDVILTLVNDMHDMLSIQLLQDYGRCPSKCVVLQPGESQMLILESGGVYQYALKSRTKVANVSVRSWRDTHHLASHIFTTRIPTDRDSPSRSSTQLGAVRVDRLWMDTRFDVWNSL</sequence>
<reference evidence="1 2" key="1">
    <citation type="journal article" date="2018" name="Evol. Lett.">
        <title>Horizontal gene cluster transfer increased hallucinogenic mushroom diversity.</title>
        <authorList>
            <person name="Reynolds H.T."/>
            <person name="Vijayakumar V."/>
            <person name="Gluck-Thaler E."/>
            <person name="Korotkin H.B."/>
            <person name="Matheny P.B."/>
            <person name="Slot J.C."/>
        </authorList>
    </citation>
    <scope>NUCLEOTIDE SEQUENCE [LARGE SCALE GENOMIC DNA]</scope>
    <source>
        <strain evidence="1 2">2629</strain>
    </source>
</reference>
<gene>
    <name evidence="1" type="ORF">CVT24_005551</name>
</gene>
<proteinExistence type="predicted"/>
<evidence type="ECO:0000313" key="2">
    <source>
        <dbReference type="Proteomes" id="UP000284842"/>
    </source>
</evidence>
<name>A0A409YBV3_9AGAR</name>
<dbReference type="AlphaFoldDB" id="A0A409YBV3"/>
<dbReference type="Proteomes" id="UP000284842">
    <property type="component" value="Unassembled WGS sequence"/>
</dbReference>
<protein>
    <submittedName>
        <fullName evidence="1">Uncharacterized protein</fullName>
    </submittedName>
</protein>
<dbReference type="InParanoid" id="A0A409YBV3"/>
<accession>A0A409YBV3</accession>
<organism evidence="1 2">
    <name type="scientific">Panaeolus cyanescens</name>
    <dbReference type="NCBI Taxonomy" id="181874"/>
    <lineage>
        <taxon>Eukaryota</taxon>
        <taxon>Fungi</taxon>
        <taxon>Dikarya</taxon>
        <taxon>Basidiomycota</taxon>
        <taxon>Agaricomycotina</taxon>
        <taxon>Agaricomycetes</taxon>
        <taxon>Agaricomycetidae</taxon>
        <taxon>Agaricales</taxon>
        <taxon>Agaricineae</taxon>
        <taxon>Galeropsidaceae</taxon>
        <taxon>Panaeolus</taxon>
    </lineage>
</organism>
<dbReference type="EMBL" id="NHTK01001309">
    <property type="protein sequence ID" value="PPR00491.1"/>
    <property type="molecule type" value="Genomic_DNA"/>
</dbReference>
<comment type="caution">
    <text evidence="1">The sequence shown here is derived from an EMBL/GenBank/DDBJ whole genome shotgun (WGS) entry which is preliminary data.</text>
</comment>
<keyword evidence="2" id="KW-1185">Reference proteome</keyword>
<evidence type="ECO:0000313" key="1">
    <source>
        <dbReference type="EMBL" id="PPR00491.1"/>
    </source>
</evidence>